<evidence type="ECO:0000313" key="9">
    <source>
        <dbReference type="Proteomes" id="UP000481252"/>
    </source>
</evidence>
<dbReference type="AlphaFoldDB" id="A0A7C9RCA2"/>
<dbReference type="Pfam" id="PF00497">
    <property type="entry name" value="SBP_bac_3"/>
    <property type="match status" value="1"/>
</dbReference>
<organism evidence="8 9">
    <name type="scientific">Mesorhizobium zhangyense</name>
    <dbReference type="NCBI Taxonomy" id="1776730"/>
    <lineage>
        <taxon>Bacteria</taxon>
        <taxon>Pseudomonadati</taxon>
        <taxon>Pseudomonadota</taxon>
        <taxon>Alphaproteobacteria</taxon>
        <taxon>Hyphomicrobiales</taxon>
        <taxon>Phyllobacteriaceae</taxon>
        <taxon>Mesorhizobium</taxon>
    </lineage>
</organism>
<dbReference type="Gene3D" id="3.40.190.10">
    <property type="entry name" value="Periplasmic binding protein-like II"/>
    <property type="match status" value="2"/>
</dbReference>
<keyword evidence="3 5" id="KW-0732">Signal</keyword>
<dbReference type="SMART" id="SM00062">
    <property type="entry name" value="PBPb"/>
    <property type="match status" value="1"/>
</dbReference>
<feature type="chain" id="PRO_5028993390" evidence="5">
    <location>
        <begin position="26"/>
        <end position="259"/>
    </location>
</feature>
<feature type="domain" description="Ionotropic glutamate receptor C-terminal" evidence="7">
    <location>
        <begin position="30"/>
        <end position="254"/>
    </location>
</feature>
<dbReference type="RefSeq" id="WP_165121647.1">
    <property type="nucleotide sequence ID" value="NZ_JAAKZG010000032.1"/>
</dbReference>
<comment type="caution">
    <text evidence="8">The sequence shown here is derived from an EMBL/GenBank/DDBJ whole genome shotgun (WGS) entry which is preliminary data.</text>
</comment>
<keyword evidence="9" id="KW-1185">Reference proteome</keyword>
<dbReference type="PANTHER" id="PTHR35936">
    <property type="entry name" value="MEMBRANE-BOUND LYTIC MUREIN TRANSGLYCOSYLASE F"/>
    <property type="match status" value="1"/>
</dbReference>
<dbReference type="EMBL" id="JAAKZG010000032">
    <property type="protein sequence ID" value="NGN45275.1"/>
    <property type="molecule type" value="Genomic_DNA"/>
</dbReference>
<proteinExistence type="inferred from homology"/>
<dbReference type="InterPro" id="IPR001638">
    <property type="entry name" value="Solute-binding_3/MltF_N"/>
</dbReference>
<name>A0A7C9RCA2_9HYPH</name>
<dbReference type="CDD" id="cd13702">
    <property type="entry name" value="PBP2_mlr5654_like"/>
    <property type="match status" value="1"/>
</dbReference>
<evidence type="ECO:0000256" key="4">
    <source>
        <dbReference type="RuleBase" id="RU003744"/>
    </source>
</evidence>
<sequence length="259" mass="27349">MRISGRFAGMLAGAALTLAAGSAFAEEPMKLKIGTEGAYPPFNSIAADGSLIGFDIDIANALCAQMKAQCEIVTQDWDGMIPALQAGKFDAIVASMSITEERKKQISFTNKYYVTPLSVVALKDSSLSTTDPAAYSGKTVGAQASTTQATYADEVYGKAGAEAKLYPSQDEAMADLANGRLDAVVADKFVLVDWMDKTGKDCCKMVGDIEGTNAPAGIGVRQADNELREKLNAAIDAIVADGTYGKIVQKYFTFDIYGG</sequence>
<protein>
    <submittedName>
        <fullName evidence="8">ABC transporter substrate-binding protein</fullName>
    </submittedName>
</protein>
<evidence type="ECO:0000313" key="8">
    <source>
        <dbReference type="EMBL" id="NGN45275.1"/>
    </source>
</evidence>
<evidence type="ECO:0000256" key="3">
    <source>
        <dbReference type="ARBA" id="ARBA00022729"/>
    </source>
</evidence>
<feature type="signal peptide" evidence="5">
    <location>
        <begin position="1"/>
        <end position="25"/>
    </location>
</feature>
<dbReference type="InterPro" id="IPR001320">
    <property type="entry name" value="Iontro_rcpt_C"/>
</dbReference>
<comment type="similarity">
    <text evidence="2 4">Belongs to the bacterial solute-binding protein 3 family.</text>
</comment>
<dbReference type="PROSITE" id="PS01039">
    <property type="entry name" value="SBP_BACTERIAL_3"/>
    <property type="match status" value="1"/>
</dbReference>
<dbReference type="SMART" id="SM00079">
    <property type="entry name" value="PBPe"/>
    <property type="match status" value="1"/>
</dbReference>
<evidence type="ECO:0000256" key="1">
    <source>
        <dbReference type="ARBA" id="ARBA00004196"/>
    </source>
</evidence>
<dbReference type="GO" id="GO:0016020">
    <property type="term" value="C:membrane"/>
    <property type="evidence" value="ECO:0007669"/>
    <property type="project" value="InterPro"/>
</dbReference>
<reference evidence="8 9" key="1">
    <citation type="submission" date="2020-02" db="EMBL/GenBank/DDBJ databases">
        <title>Genome sequence of the type strain CGMCC 1.15528 of Mesorhizobium zhangyense.</title>
        <authorList>
            <person name="Gao J."/>
            <person name="Sun J."/>
        </authorList>
    </citation>
    <scope>NUCLEOTIDE SEQUENCE [LARGE SCALE GENOMIC DNA]</scope>
    <source>
        <strain evidence="8 9">CGMCC 1.15528</strain>
    </source>
</reference>
<dbReference type="InterPro" id="IPR018313">
    <property type="entry name" value="SBP_3_CS"/>
</dbReference>
<dbReference type="SUPFAM" id="SSF53850">
    <property type="entry name" value="Periplasmic binding protein-like II"/>
    <property type="match status" value="1"/>
</dbReference>
<evidence type="ECO:0000256" key="2">
    <source>
        <dbReference type="ARBA" id="ARBA00010333"/>
    </source>
</evidence>
<dbReference type="PANTHER" id="PTHR35936:SF17">
    <property type="entry name" value="ARGININE-BINDING EXTRACELLULAR PROTEIN ARTP"/>
    <property type="match status" value="1"/>
</dbReference>
<dbReference type="GO" id="GO:0015276">
    <property type="term" value="F:ligand-gated monoatomic ion channel activity"/>
    <property type="evidence" value="ECO:0007669"/>
    <property type="project" value="InterPro"/>
</dbReference>
<evidence type="ECO:0000259" key="7">
    <source>
        <dbReference type="SMART" id="SM00079"/>
    </source>
</evidence>
<gene>
    <name evidence="8" type="ORF">G6N74_29940</name>
</gene>
<accession>A0A7C9RCA2</accession>
<evidence type="ECO:0000259" key="6">
    <source>
        <dbReference type="SMART" id="SM00062"/>
    </source>
</evidence>
<feature type="domain" description="Solute-binding protein family 3/N-terminal" evidence="6">
    <location>
        <begin position="30"/>
        <end position="255"/>
    </location>
</feature>
<evidence type="ECO:0000256" key="5">
    <source>
        <dbReference type="SAM" id="SignalP"/>
    </source>
</evidence>
<comment type="subcellular location">
    <subcellularLocation>
        <location evidence="1">Cell envelope</location>
    </subcellularLocation>
</comment>
<dbReference type="Proteomes" id="UP000481252">
    <property type="component" value="Unassembled WGS sequence"/>
</dbReference>
<dbReference type="GO" id="GO:0030313">
    <property type="term" value="C:cell envelope"/>
    <property type="evidence" value="ECO:0007669"/>
    <property type="project" value="UniProtKB-SubCell"/>
</dbReference>